<dbReference type="GO" id="GO:0022857">
    <property type="term" value="F:transmembrane transporter activity"/>
    <property type="evidence" value="ECO:0007669"/>
    <property type="project" value="InterPro"/>
</dbReference>
<protein>
    <submittedName>
        <fullName evidence="9">Predicted arabinose efflux permease, MFS family</fullName>
    </submittedName>
</protein>
<organism evidence="9 10">
    <name type="scientific">Aromatoleum tolulyticum</name>
    <dbReference type="NCBI Taxonomy" id="34027"/>
    <lineage>
        <taxon>Bacteria</taxon>
        <taxon>Pseudomonadati</taxon>
        <taxon>Pseudomonadota</taxon>
        <taxon>Betaproteobacteria</taxon>
        <taxon>Rhodocyclales</taxon>
        <taxon>Rhodocyclaceae</taxon>
        <taxon>Aromatoleum</taxon>
    </lineage>
</organism>
<keyword evidence="6 7" id="KW-0472">Membrane</keyword>
<evidence type="ECO:0000256" key="7">
    <source>
        <dbReference type="SAM" id="Phobius"/>
    </source>
</evidence>
<evidence type="ECO:0000256" key="1">
    <source>
        <dbReference type="ARBA" id="ARBA00004651"/>
    </source>
</evidence>
<feature type="transmembrane region" description="Helical" evidence="7">
    <location>
        <begin position="100"/>
        <end position="120"/>
    </location>
</feature>
<comment type="subcellular location">
    <subcellularLocation>
        <location evidence="1">Cell membrane</location>
        <topology evidence="1">Multi-pass membrane protein</topology>
    </subcellularLocation>
</comment>
<sequence>MSFAPLRERNFRLLWTSGCVMYFAVWMQTVGVSWLMATLTPSPLLVALVPTASSLAACLFALAGGVMADRFALRRYVLTVQCCMLVSATLLWAVSLSPPVHPAALLGLTFLFGCLSALLAPAWHSAHCRAAAPEHLSDAISLATIPYNLARAAAPAVAGVVIAGYGSSAVFGGAVAAFAAVIAMIHFLDPLGHIAPASPAARASGPGHIVGLARASRPCRLHLLRVGLFVASGAGLIALLPALVRERFGGDAPAYGFLVAASGVGAATGAALLGALSRRYGREAVVGGAILVCAATTLVIAHAHSREALLVLVWMTGAAWVMVVNAGIGAMQADIPDEGRARALGLFLVVFQGSGAFGSVLWGSVAERFGTTAALTASGVAFVGILLARARLRP</sequence>
<evidence type="ECO:0000256" key="6">
    <source>
        <dbReference type="ARBA" id="ARBA00023136"/>
    </source>
</evidence>
<dbReference type="AlphaFoldDB" id="A0A1N7C5J8"/>
<dbReference type="STRING" id="34027.SAMN05421829_12211"/>
<name>A0A1N7C5J8_9RHOO</name>
<dbReference type="SUPFAM" id="SSF103473">
    <property type="entry name" value="MFS general substrate transporter"/>
    <property type="match status" value="1"/>
</dbReference>
<dbReference type="PANTHER" id="PTHR23513">
    <property type="entry name" value="INTEGRAL MEMBRANE EFFLUX PROTEIN-RELATED"/>
    <property type="match status" value="1"/>
</dbReference>
<evidence type="ECO:0000313" key="10">
    <source>
        <dbReference type="Proteomes" id="UP000186819"/>
    </source>
</evidence>
<dbReference type="Gene3D" id="1.20.1250.20">
    <property type="entry name" value="MFS general substrate transporter like domains"/>
    <property type="match status" value="2"/>
</dbReference>
<dbReference type="RefSeq" id="WP_076604238.1">
    <property type="nucleotide sequence ID" value="NZ_FTMD01000022.1"/>
</dbReference>
<keyword evidence="10" id="KW-1185">Reference proteome</keyword>
<keyword evidence="3" id="KW-1003">Cell membrane</keyword>
<dbReference type="InterPro" id="IPR010290">
    <property type="entry name" value="TM_effector"/>
</dbReference>
<feature type="transmembrane region" description="Helical" evidence="7">
    <location>
        <begin position="309"/>
        <end position="331"/>
    </location>
</feature>
<reference evidence="10" key="1">
    <citation type="submission" date="2017-01" db="EMBL/GenBank/DDBJ databases">
        <authorList>
            <person name="Varghese N."/>
            <person name="Submissions S."/>
        </authorList>
    </citation>
    <scope>NUCLEOTIDE SEQUENCE [LARGE SCALE GENOMIC DNA]</scope>
    <source>
        <strain evidence="10">ATCC 51758</strain>
    </source>
</reference>
<evidence type="ECO:0000256" key="2">
    <source>
        <dbReference type="ARBA" id="ARBA00022448"/>
    </source>
</evidence>
<feature type="transmembrane region" description="Helical" evidence="7">
    <location>
        <begin position="255"/>
        <end position="277"/>
    </location>
</feature>
<dbReference type="EMBL" id="FTMD01000022">
    <property type="protein sequence ID" value="SIR58875.1"/>
    <property type="molecule type" value="Genomic_DNA"/>
</dbReference>
<gene>
    <name evidence="9" type="ORF">SAMN05421829_12211</name>
</gene>
<dbReference type="OrthoDB" id="9775268at2"/>
<dbReference type="Pfam" id="PF05977">
    <property type="entry name" value="MFS_3"/>
    <property type="match status" value="1"/>
</dbReference>
<feature type="transmembrane region" description="Helical" evidence="7">
    <location>
        <begin position="343"/>
        <end position="363"/>
    </location>
</feature>
<evidence type="ECO:0000259" key="8">
    <source>
        <dbReference type="PROSITE" id="PS50850"/>
    </source>
</evidence>
<feature type="domain" description="Major facilitator superfamily (MFS) profile" evidence="8">
    <location>
        <begin position="219"/>
        <end position="394"/>
    </location>
</feature>
<feature type="transmembrane region" description="Helical" evidence="7">
    <location>
        <begin position="140"/>
        <end position="163"/>
    </location>
</feature>
<evidence type="ECO:0000256" key="3">
    <source>
        <dbReference type="ARBA" id="ARBA00022475"/>
    </source>
</evidence>
<feature type="transmembrane region" description="Helical" evidence="7">
    <location>
        <begin position="43"/>
        <end position="64"/>
    </location>
</feature>
<keyword evidence="2" id="KW-0813">Transport</keyword>
<dbReference type="PANTHER" id="PTHR23513:SF11">
    <property type="entry name" value="STAPHYLOFERRIN A TRANSPORTER"/>
    <property type="match status" value="1"/>
</dbReference>
<feature type="transmembrane region" description="Helical" evidence="7">
    <location>
        <begin position="12"/>
        <end position="37"/>
    </location>
</feature>
<feature type="transmembrane region" description="Helical" evidence="7">
    <location>
        <begin position="223"/>
        <end position="243"/>
    </location>
</feature>
<dbReference type="InterPro" id="IPR036259">
    <property type="entry name" value="MFS_trans_sf"/>
</dbReference>
<accession>A0A1N7C5J8</accession>
<dbReference type="PROSITE" id="PS50850">
    <property type="entry name" value="MFS"/>
    <property type="match status" value="1"/>
</dbReference>
<feature type="transmembrane region" description="Helical" evidence="7">
    <location>
        <begin position="76"/>
        <end position="94"/>
    </location>
</feature>
<feature type="transmembrane region" description="Helical" evidence="7">
    <location>
        <begin position="169"/>
        <end position="188"/>
    </location>
</feature>
<dbReference type="CDD" id="cd06173">
    <property type="entry name" value="MFS_MefA_like"/>
    <property type="match status" value="1"/>
</dbReference>
<feature type="transmembrane region" description="Helical" evidence="7">
    <location>
        <begin position="369"/>
        <end position="388"/>
    </location>
</feature>
<dbReference type="Proteomes" id="UP000186819">
    <property type="component" value="Unassembled WGS sequence"/>
</dbReference>
<proteinExistence type="predicted"/>
<keyword evidence="4 7" id="KW-0812">Transmembrane</keyword>
<feature type="transmembrane region" description="Helical" evidence="7">
    <location>
        <begin position="284"/>
        <end position="303"/>
    </location>
</feature>
<dbReference type="GO" id="GO:0005886">
    <property type="term" value="C:plasma membrane"/>
    <property type="evidence" value="ECO:0007669"/>
    <property type="project" value="UniProtKB-SubCell"/>
</dbReference>
<evidence type="ECO:0000313" key="9">
    <source>
        <dbReference type="EMBL" id="SIR58875.1"/>
    </source>
</evidence>
<keyword evidence="5 7" id="KW-1133">Transmembrane helix</keyword>
<dbReference type="InterPro" id="IPR020846">
    <property type="entry name" value="MFS_dom"/>
</dbReference>
<evidence type="ECO:0000256" key="4">
    <source>
        <dbReference type="ARBA" id="ARBA00022692"/>
    </source>
</evidence>
<evidence type="ECO:0000256" key="5">
    <source>
        <dbReference type="ARBA" id="ARBA00022989"/>
    </source>
</evidence>